<dbReference type="AlphaFoldDB" id="A0AB73QIZ7"/>
<protein>
    <submittedName>
        <fullName evidence="2">Conjugal transfer protein TraF</fullName>
    </submittedName>
</protein>
<dbReference type="InterPro" id="IPR036249">
    <property type="entry name" value="Thioredoxin-like_sf"/>
</dbReference>
<organism evidence="2 3">
    <name type="scientific">Yersinia kristensenii</name>
    <dbReference type="NCBI Taxonomy" id="28152"/>
    <lineage>
        <taxon>Bacteria</taxon>
        <taxon>Pseudomonadati</taxon>
        <taxon>Pseudomonadota</taxon>
        <taxon>Gammaproteobacteria</taxon>
        <taxon>Enterobacterales</taxon>
        <taxon>Yersiniaceae</taxon>
        <taxon>Yersinia</taxon>
    </lineage>
</organism>
<dbReference type="Gene3D" id="3.40.30.10">
    <property type="entry name" value="Glutaredoxin"/>
    <property type="match status" value="1"/>
</dbReference>
<accession>A0AB73QIZ7</accession>
<name>A0AB73QIZ7_YERKR</name>
<dbReference type="EMBL" id="NHOG01000024">
    <property type="protein sequence ID" value="OVZ78406.1"/>
    <property type="molecule type" value="Genomic_DNA"/>
</dbReference>
<dbReference type="SUPFAM" id="SSF52833">
    <property type="entry name" value="Thioredoxin-like"/>
    <property type="match status" value="1"/>
</dbReference>
<dbReference type="Proteomes" id="UP000195840">
    <property type="component" value="Unassembled WGS sequence"/>
</dbReference>
<feature type="chain" id="PRO_5044507253" evidence="1">
    <location>
        <begin position="25"/>
        <end position="287"/>
    </location>
</feature>
<comment type="caution">
    <text evidence="2">The sequence shown here is derived from an EMBL/GenBank/DDBJ whole genome shotgun (WGS) entry which is preliminary data.</text>
</comment>
<keyword evidence="1" id="KW-0732">Signal</keyword>
<evidence type="ECO:0000313" key="2">
    <source>
        <dbReference type="EMBL" id="OVZ78406.1"/>
    </source>
</evidence>
<dbReference type="Pfam" id="PF13728">
    <property type="entry name" value="TraF"/>
    <property type="match status" value="1"/>
</dbReference>
<evidence type="ECO:0000313" key="3">
    <source>
        <dbReference type="Proteomes" id="UP000195840"/>
    </source>
</evidence>
<keyword evidence="3" id="KW-1185">Reference proteome</keyword>
<evidence type="ECO:0000256" key="1">
    <source>
        <dbReference type="SAM" id="SignalP"/>
    </source>
</evidence>
<proteinExistence type="predicted"/>
<gene>
    <name evidence="2" type="ORF">CBW52_18845</name>
</gene>
<dbReference type="CDD" id="cd02947">
    <property type="entry name" value="TRX_family"/>
    <property type="match status" value="1"/>
</dbReference>
<dbReference type="InterPro" id="IPR039555">
    <property type="entry name" value="TraF/TrbB"/>
</dbReference>
<dbReference type="RefSeq" id="WP_087795787.1">
    <property type="nucleotide sequence ID" value="NZ_CAWNET010000017.1"/>
</dbReference>
<reference evidence="2 3" key="1">
    <citation type="submission" date="2017-05" db="EMBL/GenBank/DDBJ databases">
        <title>Whole genome sequencing of Yersinia kristensenii.</title>
        <authorList>
            <person name="Campioni F."/>
        </authorList>
    </citation>
    <scope>NUCLEOTIDE SEQUENCE [LARGE SCALE GENOMIC DNA]</scope>
    <source>
        <strain evidence="2 3">CFSAN060538</strain>
    </source>
</reference>
<feature type="signal peptide" evidence="1">
    <location>
        <begin position="1"/>
        <end position="24"/>
    </location>
</feature>
<sequence length="287" mass="32595">MINSLITSVFSLFVSFGSSGAVHASMPNQLSLPESLQSSSLIKTPKRGLFWYDVPTKTETKSDEKYPRPAIPSAEALFQMHPKELKALLDDTLDYAVFKLSPEATMDYYKVLDVARRKSSAFTNLTGFVMLDKPELNAAQDYPITNPGNAEKKRRTDNDVTKKLQAAREEYALLFFTQPACGFCVQQSQILENFQRESGWIIKEVDIIKEPQSRTKFNIDRTPVTVLIRKNGDSKQWMPVSVGVDSLSNLRSNIYRITRLFGGEIKPQQFYTNEQQQGGFFDPLKRQ</sequence>